<keyword evidence="3" id="KW-0508">mRNA splicing</keyword>
<feature type="compositionally biased region" description="Acidic residues" evidence="5">
    <location>
        <begin position="296"/>
        <end position="308"/>
    </location>
</feature>
<dbReference type="PANTHER" id="PTHR12096">
    <property type="entry name" value="NUCLEAR PROTEIN SKIP-RELATED"/>
    <property type="match status" value="1"/>
</dbReference>
<feature type="region of interest" description="Disordered" evidence="5">
    <location>
        <begin position="260"/>
        <end position="279"/>
    </location>
</feature>
<dbReference type="GeneID" id="18916407"/>
<feature type="region of interest" description="Disordered" evidence="5">
    <location>
        <begin position="480"/>
        <end position="507"/>
    </location>
</feature>
<dbReference type="KEGG" id="pco:PHACADRAFT_255853"/>
<feature type="coiled-coil region" evidence="4">
    <location>
        <begin position="224"/>
        <end position="256"/>
    </location>
</feature>
<name>K5W8P2_PHACS</name>
<gene>
    <name evidence="7" type="ORF">PHACADRAFT_255853</name>
</gene>
<feature type="compositionally biased region" description="Basic and acidic residues" evidence="5">
    <location>
        <begin position="309"/>
        <end position="328"/>
    </location>
</feature>
<dbReference type="FunCoup" id="K5W8P2">
    <property type="interactions" value="726"/>
</dbReference>
<comment type="similarity">
    <text evidence="1 3">Belongs to the SNW family.</text>
</comment>
<evidence type="ECO:0000313" key="7">
    <source>
        <dbReference type="EMBL" id="EKM55319.1"/>
    </source>
</evidence>
<keyword evidence="3" id="KW-0747">Spliceosome</keyword>
<dbReference type="Pfam" id="PF02731">
    <property type="entry name" value="SKIP_SNW"/>
    <property type="match status" value="1"/>
</dbReference>
<organism evidence="7 8">
    <name type="scientific">Phanerochaete carnosa (strain HHB-10118-sp)</name>
    <name type="common">White-rot fungus</name>
    <name type="synonym">Peniophora carnosa</name>
    <dbReference type="NCBI Taxonomy" id="650164"/>
    <lineage>
        <taxon>Eukaryota</taxon>
        <taxon>Fungi</taxon>
        <taxon>Dikarya</taxon>
        <taxon>Basidiomycota</taxon>
        <taxon>Agaricomycotina</taxon>
        <taxon>Agaricomycetes</taxon>
        <taxon>Polyporales</taxon>
        <taxon>Phanerochaetaceae</taxon>
        <taxon>Phanerochaete</taxon>
    </lineage>
</organism>
<dbReference type="STRING" id="650164.K5W8P2"/>
<keyword evidence="3" id="KW-0507">mRNA processing</keyword>
<protein>
    <recommendedName>
        <fullName evidence="2 3">Pre-mRNA-processing protein 45</fullName>
    </recommendedName>
</protein>
<keyword evidence="3" id="KW-0539">Nucleus</keyword>
<accession>K5W8P2</accession>
<dbReference type="InterPro" id="IPR004015">
    <property type="entry name" value="SKI-int_prot_SKIP_SNW-dom"/>
</dbReference>
<comment type="function">
    <text evidence="3">Involved in pre-mRNA splicing.</text>
</comment>
<comment type="subunit">
    <text evidence="3">Associated with the spliceosome.</text>
</comment>
<sequence>MGKKKTAAGNTLALQVDSEGNVRYDAIAKQGQRAGKIVQSQFKDLVPLAHRNDLDDASRAMERPTEDEVQATADKTRAALEKLVNGKIKAAQPKNVPDAQGKTTYIRYTPGQQNGSDGLKQRIIKMTEVVEDPLEPPRFKHKKIPRGPPSPPPPVLRSPPRKATAQEQKEWMIPPCISNWKNNKGYTIPLDKRLAADGRGLQDVSINDNFAKFSEALFIADRHAREEVRQRALMQQKLAEKEKAAKEENLRMLAQRAREERAGISAARPATDNKPVAERAAAMKSSLGAYGSGSESESEPEEEEDEEAAQIRDKMREEKRHERERELRMSNMGQEQRAKMLARQQNRDISEKIALGLAKPTMSKESMLDSRLFNQESLSGTFADDEAYTLYDRPLFHGSTAAAAIYKARGNISEGNDESFGGGTEEGIGKALDNDRFGLGRAKVGFEGASEQEVREGPVQFEKDTGDVFGLDKFLDEAKSGRKRGLDTEVGGSRKRQQMDRAAERES</sequence>
<proteinExistence type="inferred from homology"/>
<dbReference type="AlphaFoldDB" id="K5W8P2"/>
<keyword evidence="4" id="KW-0175">Coiled coil</keyword>
<dbReference type="Proteomes" id="UP000008370">
    <property type="component" value="Unassembled WGS sequence"/>
</dbReference>
<feature type="domain" description="SKI-interacting protein SKIP SNW" evidence="6">
    <location>
        <begin position="104"/>
        <end position="261"/>
    </location>
</feature>
<feature type="region of interest" description="Disordered" evidence="5">
    <location>
        <begin position="130"/>
        <end position="171"/>
    </location>
</feature>
<feature type="compositionally biased region" description="Low complexity" evidence="5">
    <location>
        <begin position="285"/>
        <end position="295"/>
    </location>
</feature>
<evidence type="ECO:0000256" key="5">
    <source>
        <dbReference type="SAM" id="MobiDB-lite"/>
    </source>
</evidence>
<feature type="region of interest" description="Disordered" evidence="5">
    <location>
        <begin position="285"/>
        <end position="345"/>
    </location>
</feature>
<feature type="compositionally biased region" description="Pro residues" evidence="5">
    <location>
        <begin position="146"/>
        <end position="157"/>
    </location>
</feature>
<dbReference type="GO" id="GO:0000398">
    <property type="term" value="P:mRNA splicing, via spliceosome"/>
    <property type="evidence" value="ECO:0007669"/>
    <property type="project" value="InterPro"/>
</dbReference>
<dbReference type="InParanoid" id="K5W8P2"/>
<dbReference type="InterPro" id="IPR017862">
    <property type="entry name" value="SKI-int_prot_SKIP"/>
</dbReference>
<feature type="compositionally biased region" description="Basic and acidic residues" evidence="5">
    <location>
        <begin position="497"/>
        <end position="507"/>
    </location>
</feature>
<evidence type="ECO:0000256" key="3">
    <source>
        <dbReference type="RuleBase" id="RU367140"/>
    </source>
</evidence>
<evidence type="ECO:0000256" key="2">
    <source>
        <dbReference type="ARBA" id="ARBA00022160"/>
    </source>
</evidence>
<dbReference type="RefSeq" id="XP_007395647.1">
    <property type="nucleotide sequence ID" value="XM_007395585.1"/>
</dbReference>
<dbReference type="EMBL" id="JH930472">
    <property type="protein sequence ID" value="EKM55319.1"/>
    <property type="molecule type" value="Genomic_DNA"/>
</dbReference>
<keyword evidence="8" id="KW-1185">Reference proteome</keyword>
<evidence type="ECO:0000256" key="4">
    <source>
        <dbReference type="SAM" id="Coils"/>
    </source>
</evidence>
<reference evidence="7 8" key="1">
    <citation type="journal article" date="2012" name="BMC Genomics">
        <title>Comparative genomics of the white-rot fungi, Phanerochaete carnosa and P. chrysosporium, to elucidate the genetic basis of the distinct wood types they colonize.</title>
        <authorList>
            <person name="Suzuki H."/>
            <person name="MacDonald J."/>
            <person name="Syed K."/>
            <person name="Salamov A."/>
            <person name="Hori C."/>
            <person name="Aerts A."/>
            <person name="Henrissat B."/>
            <person name="Wiebenga A."/>
            <person name="vanKuyk P.A."/>
            <person name="Barry K."/>
            <person name="Lindquist E."/>
            <person name="LaButti K."/>
            <person name="Lapidus A."/>
            <person name="Lucas S."/>
            <person name="Coutinho P."/>
            <person name="Gong Y."/>
            <person name="Samejima M."/>
            <person name="Mahadevan R."/>
            <person name="Abou-Zaid M."/>
            <person name="de Vries R.P."/>
            <person name="Igarashi K."/>
            <person name="Yadav J.S."/>
            <person name="Grigoriev I.V."/>
            <person name="Master E.R."/>
        </authorList>
    </citation>
    <scope>NUCLEOTIDE SEQUENCE [LARGE SCALE GENOMIC DNA]</scope>
    <source>
        <strain evidence="7 8">HHB-10118-sp</strain>
    </source>
</reference>
<dbReference type="HOGENOM" id="CLU_006601_2_0_1"/>
<evidence type="ECO:0000313" key="8">
    <source>
        <dbReference type="Proteomes" id="UP000008370"/>
    </source>
</evidence>
<evidence type="ECO:0000256" key="1">
    <source>
        <dbReference type="ARBA" id="ARBA00010197"/>
    </source>
</evidence>
<dbReference type="OrthoDB" id="666364at2759"/>
<dbReference type="GO" id="GO:0005681">
    <property type="term" value="C:spliceosomal complex"/>
    <property type="evidence" value="ECO:0007669"/>
    <property type="project" value="UniProtKB-UniRule"/>
</dbReference>
<evidence type="ECO:0000259" key="6">
    <source>
        <dbReference type="Pfam" id="PF02731"/>
    </source>
</evidence>
<comment type="subcellular location">
    <subcellularLocation>
        <location evidence="3">Nucleus</location>
    </subcellularLocation>
</comment>